<reference evidence="2 3" key="1">
    <citation type="submission" date="2023-07" db="EMBL/GenBank/DDBJ databases">
        <title>Description of novel actinomycetes strains, isolated from tidal flat sediment.</title>
        <authorList>
            <person name="Lu C."/>
        </authorList>
    </citation>
    <scope>NUCLEOTIDE SEQUENCE [LARGE SCALE GENOMIC DNA]</scope>
    <source>
        <strain evidence="2 3">SYSU T00b441</strain>
    </source>
</reference>
<keyword evidence="1" id="KW-1133">Transmembrane helix</keyword>
<feature type="transmembrane region" description="Helical" evidence="1">
    <location>
        <begin position="26"/>
        <end position="43"/>
    </location>
</feature>
<evidence type="ECO:0000256" key="1">
    <source>
        <dbReference type="SAM" id="Phobius"/>
    </source>
</evidence>
<dbReference type="Proteomes" id="UP001232536">
    <property type="component" value="Unassembled WGS sequence"/>
</dbReference>
<gene>
    <name evidence="2" type="ORF">Q6348_13155</name>
</gene>
<dbReference type="EMBL" id="JAUQYP010000001">
    <property type="protein sequence ID" value="MDO8108143.1"/>
    <property type="molecule type" value="Genomic_DNA"/>
</dbReference>
<keyword evidence="1" id="KW-0812">Transmembrane</keyword>
<evidence type="ECO:0000313" key="3">
    <source>
        <dbReference type="Proteomes" id="UP001232536"/>
    </source>
</evidence>
<comment type="caution">
    <text evidence="2">The sequence shown here is derived from an EMBL/GenBank/DDBJ whole genome shotgun (WGS) entry which is preliminary data.</text>
</comment>
<dbReference type="RefSeq" id="WP_304601731.1">
    <property type="nucleotide sequence ID" value="NZ_JAUQYO010000001.1"/>
</dbReference>
<evidence type="ECO:0000313" key="2">
    <source>
        <dbReference type="EMBL" id="MDO8108143.1"/>
    </source>
</evidence>
<proteinExistence type="predicted"/>
<keyword evidence="3" id="KW-1185">Reference proteome</keyword>
<accession>A0ABT9DD52</accession>
<keyword evidence="1" id="KW-0472">Membrane</keyword>
<name>A0ABT9DD52_9CELL</name>
<sequence>MHPVLFTAVSSEVASGSPTLTPLQYGLSAFGILVLLLLLTFAFRHTGHRH</sequence>
<organism evidence="2 3">
    <name type="scientific">Actinotalea lenta</name>
    <dbReference type="NCBI Taxonomy" id="3064654"/>
    <lineage>
        <taxon>Bacteria</taxon>
        <taxon>Bacillati</taxon>
        <taxon>Actinomycetota</taxon>
        <taxon>Actinomycetes</taxon>
        <taxon>Micrococcales</taxon>
        <taxon>Cellulomonadaceae</taxon>
        <taxon>Actinotalea</taxon>
    </lineage>
</organism>
<protein>
    <submittedName>
        <fullName evidence="2">Uncharacterized protein</fullName>
    </submittedName>
</protein>